<protein>
    <recommendedName>
        <fullName evidence="13">CSC1/OSCA1-like 7TM region domain-containing protein</fullName>
    </recommendedName>
</protein>
<feature type="domain" description="CSC1/OSCA1-like 7TM region" evidence="9">
    <location>
        <begin position="349"/>
        <end position="594"/>
    </location>
</feature>
<comment type="similarity">
    <text evidence="2">Belongs to the CSC1 (TC 1.A.17) family.</text>
</comment>
<feature type="transmembrane region" description="Helical" evidence="8">
    <location>
        <begin position="602"/>
        <end position="622"/>
    </location>
</feature>
<dbReference type="InterPro" id="IPR035979">
    <property type="entry name" value="RBD_domain_sf"/>
</dbReference>
<proteinExistence type="inferred from homology"/>
<feature type="transmembrane region" description="Helical" evidence="8">
    <location>
        <begin position="20"/>
        <end position="39"/>
    </location>
</feature>
<evidence type="ECO:0000256" key="7">
    <source>
        <dbReference type="SAM" id="MobiDB-lite"/>
    </source>
</evidence>
<dbReference type="FunCoup" id="A0A168NLD5">
    <property type="interactions" value="117"/>
</dbReference>
<dbReference type="Pfam" id="PF13967">
    <property type="entry name" value="RSN1_TM"/>
    <property type="match status" value="1"/>
</dbReference>
<evidence type="ECO:0000256" key="1">
    <source>
        <dbReference type="ARBA" id="ARBA00004141"/>
    </source>
</evidence>
<feature type="transmembrane region" description="Helical" evidence="8">
    <location>
        <begin position="417"/>
        <end position="436"/>
    </location>
</feature>
<keyword evidence="5 8" id="KW-1133">Transmembrane helix</keyword>
<dbReference type="OrthoDB" id="1076608at2759"/>
<feature type="transmembrane region" description="Helical" evidence="8">
    <location>
        <begin position="96"/>
        <end position="116"/>
    </location>
</feature>
<accession>A0A168NLD5</accession>
<dbReference type="Pfam" id="PF02714">
    <property type="entry name" value="RSN1_7TM"/>
    <property type="match status" value="1"/>
</dbReference>
<evidence type="ECO:0000256" key="4">
    <source>
        <dbReference type="ARBA" id="ARBA00022692"/>
    </source>
</evidence>
<feature type="transmembrane region" description="Helical" evidence="8">
    <location>
        <begin position="143"/>
        <end position="162"/>
    </location>
</feature>
<evidence type="ECO:0000256" key="8">
    <source>
        <dbReference type="SAM" id="Phobius"/>
    </source>
</evidence>
<evidence type="ECO:0000259" key="10">
    <source>
        <dbReference type="Pfam" id="PF13967"/>
    </source>
</evidence>
<evidence type="ECO:0000313" key="11">
    <source>
        <dbReference type="EMBL" id="SAM00767.1"/>
    </source>
</evidence>
<dbReference type="InParanoid" id="A0A168NLD5"/>
<dbReference type="GO" id="GO:0005886">
    <property type="term" value="C:plasma membrane"/>
    <property type="evidence" value="ECO:0007669"/>
    <property type="project" value="TreeGrafter"/>
</dbReference>
<dbReference type="GO" id="GO:0005227">
    <property type="term" value="F:calcium-activated cation channel activity"/>
    <property type="evidence" value="ECO:0007669"/>
    <property type="project" value="InterPro"/>
</dbReference>
<feature type="transmembrane region" description="Helical" evidence="8">
    <location>
        <begin position="377"/>
        <end position="397"/>
    </location>
</feature>
<feature type="region of interest" description="Disordered" evidence="7">
    <location>
        <begin position="641"/>
        <end position="704"/>
    </location>
</feature>
<dbReference type="SUPFAM" id="SSF54928">
    <property type="entry name" value="RNA-binding domain, RBD"/>
    <property type="match status" value="1"/>
</dbReference>
<dbReference type="PANTHER" id="PTHR13018:SF139">
    <property type="entry name" value="PHOSPHATE METABOLISM PROTEIN 7"/>
    <property type="match status" value="1"/>
</dbReference>
<keyword evidence="12" id="KW-1185">Reference proteome</keyword>
<dbReference type="InterPro" id="IPR003864">
    <property type="entry name" value="CSC1/OSCA1-like_7TM"/>
</dbReference>
<dbReference type="GO" id="GO:0003676">
    <property type="term" value="F:nucleic acid binding"/>
    <property type="evidence" value="ECO:0007669"/>
    <property type="project" value="InterPro"/>
</dbReference>
<name>A0A168NLD5_ABSGL</name>
<feature type="transmembrane region" description="Helical" evidence="8">
    <location>
        <begin position="579"/>
        <end position="596"/>
    </location>
</feature>
<dbReference type="GO" id="GO:0012505">
    <property type="term" value="C:endomembrane system"/>
    <property type="evidence" value="ECO:0007669"/>
    <property type="project" value="UniProtKB-SubCell"/>
</dbReference>
<evidence type="ECO:0000256" key="6">
    <source>
        <dbReference type="ARBA" id="ARBA00023136"/>
    </source>
</evidence>
<dbReference type="Proteomes" id="UP000078561">
    <property type="component" value="Unassembled WGS sequence"/>
</dbReference>
<gene>
    <name evidence="11" type="primary">ABSGL_06490.1 scaffold 8356</name>
</gene>
<keyword evidence="4 8" id="KW-0812">Transmembrane</keyword>
<evidence type="ECO:0000313" key="12">
    <source>
        <dbReference type="Proteomes" id="UP000078561"/>
    </source>
</evidence>
<dbReference type="OMA" id="DPTQVIW"/>
<dbReference type="InterPro" id="IPR032880">
    <property type="entry name" value="CSC1/OSCA1-like_N"/>
</dbReference>
<evidence type="ECO:0000256" key="2">
    <source>
        <dbReference type="ARBA" id="ARBA00007779"/>
    </source>
</evidence>
<dbReference type="InterPro" id="IPR045122">
    <property type="entry name" value="Csc1-like"/>
</dbReference>
<evidence type="ECO:0000259" key="9">
    <source>
        <dbReference type="Pfam" id="PF02714"/>
    </source>
</evidence>
<reference evidence="11" key="1">
    <citation type="submission" date="2016-04" db="EMBL/GenBank/DDBJ databases">
        <authorList>
            <person name="Evans L.H."/>
            <person name="Alamgir A."/>
            <person name="Owens N."/>
            <person name="Weber N.D."/>
            <person name="Virtaneva K."/>
            <person name="Barbian K."/>
            <person name="Babar A."/>
            <person name="Rosenke K."/>
        </authorList>
    </citation>
    <scope>NUCLEOTIDE SEQUENCE [LARGE SCALE GENOMIC DNA]</scope>
    <source>
        <strain evidence="11">CBS 101.48</strain>
    </source>
</reference>
<organism evidence="11">
    <name type="scientific">Absidia glauca</name>
    <name type="common">Pin mould</name>
    <dbReference type="NCBI Taxonomy" id="4829"/>
    <lineage>
        <taxon>Eukaryota</taxon>
        <taxon>Fungi</taxon>
        <taxon>Fungi incertae sedis</taxon>
        <taxon>Mucoromycota</taxon>
        <taxon>Mucoromycotina</taxon>
        <taxon>Mucoromycetes</taxon>
        <taxon>Mucorales</taxon>
        <taxon>Cunninghamellaceae</taxon>
        <taxon>Absidia</taxon>
    </lineage>
</organism>
<evidence type="ECO:0000256" key="3">
    <source>
        <dbReference type="ARBA" id="ARBA00022448"/>
    </source>
</evidence>
<feature type="transmembrane region" description="Helical" evidence="8">
    <location>
        <begin position="508"/>
        <end position="528"/>
    </location>
</feature>
<feature type="domain" description="CSC1/OSCA1-like N-terminal transmembrane" evidence="10">
    <location>
        <begin position="18"/>
        <end position="164"/>
    </location>
</feature>
<dbReference type="EMBL" id="LT553414">
    <property type="protein sequence ID" value="SAM00767.1"/>
    <property type="molecule type" value="Genomic_DNA"/>
</dbReference>
<evidence type="ECO:0000256" key="5">
    <source>
        <dbReference type="ARBA" id="ARBA00022989"/>
    </source>
</evidence>
<dbReference type="PANTHER" id="PTHR13018">
    <property type="entry name" value="PROBABLE MEMBRANE PROTEIN DUF221-RELATED"/>
    <property type="match status" value="1"/>
</dbReference>
<feature type="transmembrane region" description="Helical" evidence="8">
    <location>
        <begin position="534"/>
        <end position="558"/>
    </location>
</feature>
<keyword evidence="3" id="KW-0813">Transport</keyword>
<evidence type="ECO:0008006" key="13">
    <source>
        <dbReference type="Google" id="ProtNLM"/>
    </source>
</evidence>
<dbReference type="AlphaFoldDB" id="A0A168NLD5"/>
<keyword evidence="6 8" id="KW-0472">Membrane</keyword>
<sequence length="756" mass="85165">MSDSRQDQIDVDSSISTFTSALWFNAALGIGFFGAFLILRKTRPQTYSPRTYATPLEKRPPPLSNGTIRWMWDIFQISDDALIRTMGLDRFMILKFLRMGMVVFVSFSLLAIPILFPLNIINQLDSPGLNKLTIGNIKDSRRMWAHLVLAIVLTAGLIYYTFHETRQYLVLRRAYLMSDDYRNSVMARTLYVPSIPKEVNTVDNLKRIFSKFPGGVRHVWLNRDLKDLPDKVELRQSHVFNLETVMTKVILASYKHNAATTLDTEAVEDGAFVIPQKLRPTHRVKPSFLPFGLPLVGRKVDSIDYYNDEIARLNYEIKAKQKEVKTLPQRNSAFIEFHHQSAAHMATQTLDSLSKVLPFLSAVNNLGPTAVGIIQGILPAVALAILISLVPIIFAMLSKLEGIPQRSFIDLSVLHKYFFFQFVDVVLVSTIAGGILQTLPQLVENPTSIINILAENLPKASTFFITFVMLQATNSTGQAILQLVPYLLSFVTPIFSTTPRDIYKQKTVLPGISIGTLIPSHSIIFVLGIEYSTIAPLILPFVILFFCVNYFVYLYQFLYVYEMEYETGGRAFPRAIRHLYIGMFTWQLTMIGLFAVRGNEAIGQLVVMIIVLVVTAFSLGLYDKSFKPLFKFLPMDSFDQDESDIKKPPAISPPPSTDNVHKSEGQTTATDFGPTPPPDDSPLRHRQNTISPEKSKTQNDNDDDDLVDAEMLYQRILSTLASKTKSEDDTWLDSAIHQLYATEAYMHPATGEEGKG</sequence>
<comment type="subcellular location">
    <subcellularLocation>
        <location evidence="1">Membrane</location>
        <topology evidence="1">Multi-pass membrane protein</topology>
    </subcellularLocation>
</comment>